<dbReference type="EMBL" id="BARW01010319">
    <property type="protein sequence ID" value="GAI74872.1"/>
    <property type="molecule type" value="Genomic_DNA"/>
</dbReference>
<dbReference type="InterPro" id="IPR008928">
    <property type="entry name" value="6-hairpin_glycosidase_sf"/>
</dbReference>
<protein>
    <recommendedName>
        <fullName evidence="1">Glycosyl transferase family 1 domain-containing protein</fullName>
    </recommendedName>
</protein>
<dbReference type="PANTHER" id="PTHR12526:SF572">
    <property type="entry name" value="BLL5144 PROTEIN"/>
    <property type="match status" value="1"/>
</dbReference>
<proteinExistence type="predicted"/>
<dbReference type="GO" id="GO:0016757">
    <property type="term" value="F:glycosyltransferase activity"/>
    <property type="evidence" value="ECO:0007669"/>
    <property type="project" value="InterPro"/>
</dbReference>
<organism evidence="2">
    <name type="scientific">marine sediment metagenome</name>
    <dbReference type="NCBI Taxonomy" id="412755"/>
    <lineage>
        <taxon>unclassified sequences</taxon>
        <taxon>metagenomes</taxon>
        <taxon>ecological metagenomes</taxon>
    </lineage>
</organism>
<evidence type="ECO:0000313" key="2">
    <source>
        <dbReference type="EMBL" id="GAI74872.1"/>
    </source>
</evidence>
<sequence length="275" mass="31654">MVNEKGLENHVFFHNAYVSLEELKKYLVMSDIFVTSYLAQEQLVSGTLAYAVACGKVVVSTPYWYAQELLGDGRGILVPFGDIGKLSKQLSDLLSNEEKRNKLRKNAYQFGRKMIWNEVGRQYLEIFYRALQDHARAKTSAMAKASRFSLPEVNLTHFRNLSDETGILQHAILTTPDRRHGYATDDNARALQVCIMNWELFKEESILPLLHRYLSFLSYAFDQQPIDAATLTTACYNTYIVTKDKKWLDGIRRSFHWFLGKNDHDEPLYDFTTGG</sequence>
<dbReference type="InterPro" id="IPR001296">
    <property type="entry name" value="Glyco_trans_1"/>
</dbReference>
<dbReference type="SUPFAM" id="SSF53756">
    <property type="entry name" value="UDP-Glycosyltransferase/glycogen phosphorylase"/>
    <property type="match status" value="1"/>
</dbReference>
<name>X1R280_9ZZZZ</name>
<reference evidence="2" key="1">
    <citation type="journal article" date="2014" name="Front. Microbiol.">
        <title>High frequency of phylogenetically diverse reductive dehalogenase-homologous genes in deep subseafloor sedimentary metagenomes.</title>
        <authorList>
            <person name="Kawai M."/>
            <person name="Futagami T."/>
            <person name="Toyoda A."/>
            <person name="Takaki Y."/>
            <person name="Nishi S."/>
            <person name="Hori S."/>
            <person name="Arai W."/>
            <person name="Tsubouchi T."/>
            <person name="Morono Y."/>
            <person name="Uchiyama I."/>
            <person name="Ito T."/>
            <person name="Fujiyama A."/>
            <person name="Inagaki F."/>
            <person name="Takami H."/>
        </authorList>
    </citation>
    <scope>NUCLEOTIDE SEQUENCE</scope>
    <source>
        <strain evidence="2">Expedition CK06-06</strain>
    </source>
</reference>
<dbReference type="AlphaFoldDB" id="X1R280"/>
<gene>
    <name evidence="2" type="ORF">S12H4_20367</name>
</gene>
<dbReference type="PANTHER" id="PTHR12526">
    <property type="entry name" value="GLYCOSYLTRANSFERASE"/>
    <property type="match status" value="1"/>
</dbReference>
<dbReference type="Gene3D" id="3.40.50.2000">
    <property type="entry name" value="Glycogen Phosphorylase B"/>
    <property type="match status" value="1"/>
</dbReference>
<dbReference type="GO" id="GO:0005975">
    <property type="term" value="P:carbohydrate metabolic process"/>
    <property type="evidence" value="ECO:0007669"/>
    <property type="project" value="InterPro"/>
</dbReference>
<dbReference type="Pfam" id="PF00534">
    <property type="entry name" value="Glycos_transf_1"/>
    <property type="match status" value="1"/>
</dbReference>
<dbReference type="SUPFAM" id="SSF48208">
    <property type="entry name" value="Six-hairpin glycosidases"/>
    <property type="match status" value="1"/>
</dbReference>
<comment type="caution">
    <text evidence="2">The sequence shown here is derived from an EMBL/GenBank/DDBJ whole genome shotgun (WGS) entry which is preliminary data.</text>
</comment>
<accession>X1R280</accession>
<evidence type="ECO:0000259" key="1">
    <source>
        <dbReference type="Pfam" id="PF00534"/>
    </source>
</evidence>
<feature type="non-terminal residue" evidence="2">
    <location>
        <position position="275"/>
    </location>
</feature>
<feature type="domain" description="Glycosyl transferase family 1" evidence="1">
    <location>
        <begin position="3"/>
        <end position="109"/>
    </location>
</feature>